<feature type="compositionally biased region" description="Basic and acidic residues" evidence="1">
    <location>
        <begin position="240"/>
        <end position="251"/>
    </location>
</feature>
<dbReference type="Proteomes" id="UP001363151">
    <property type="component" value="Unassembled WGS sequence"/>
</dbReference>
<evidence type="ECO:0000313" key="3">
    <source>
        <dbReference type="EMBL" id="KAK7232635.1"/>
    </source>
</evidence>
<accession>A0ABR1FKR3</accession>
<feature type="compositionally biased region" description="Basic residues" evidence="1">
    <location>
        <begin position="564"/>
        <end position="573"/>
    </location>
</feature>
<feature type="compositionally biased region" description="Acidic residues" evidence="1">
    <location>
        <begin position="616"/>
        <end position="640"/>
    </location>
</feature>
<reference evidence="3 4" key="1">
    <citation type="submission" date="2024-03" db="EMBL/GenBank/DDBJ databases">
        <title>Aureococcus anophagefferens CCMP1851 and Kratosvirus quantuckense: Draft genome of a second virus-susceptible host strain in the model system.</title>
        <authorList>
            <person name="Chase E."/>
            <person name="Truchon A.R."/>
            <person name="Schepens W."/>
            <person name="Wilhelm S.W."/>
        </authorList>
    </citation>
    <scope>NUCLEOTIDE SEQUENCE [LARGE SCALE GENOMIC DNA]</scope>
    <source>
        <strain evidence="3 4">CCMP1851</strain>
    </source>
</reference>
<feature type="region of interest" description="Disordered" evidence="1">
    <location>
        <begin position="376"/>
        <end position="679"/>
    </location>
</feature>
<feature type="compositionally biased region" description="Low complexity" evidence="1">
    <location>
        <begin position="435"/>
        <end position="452"/>
    </location>
</feature>
<protein>
    <recommendedName>
        <fullName evidence="2">PH domain-containing protein</fullName>
    </recommendedName>
</protein>
<feature type="region of interest" description="Disordered" evidence="1">
    <location>
        <begin position="231"/>
        <end position="281"/>
    </location>
</feature>
<feature type="compositionally biased region" description="Basic and acidic residues" evidence="1">
    <location>
        <begin position="505"/>
        <end position="525"/>
    </location>
</feature>
<dbReference type="InterPro" id="IPR001849">
    <property type="entry name" value="PH_domain"/>
</dbReference>
<evidence type="ECO:0000256" key="1">
    <source>
        <dbReference type="SAM" id="MobiDB-lite"/>
    </source>
</evidence>
<feature type="compositionally biased region" description="Low complexity" evidence="1">
    <location>
        <begin position="574"/>
        <end position="591"/>
    </location>
</feature>
<evidence type="ECO:0000313" key="4">
    <source>
        <dbReference type="Proteomes" id="UP001363151"/>
    </source>
</evidence>
<dbReference type="InterPro" id="IPR036034">
    <property type="entry name" value="PDZ_sf"/>
</dbReference>
<dbReference type="PROSITE" id="PS50003">
    <property type="entry name" value="PH_DOMAIN"/>
    <property type="match status" value="1"/>
</dbReference>
<feature type="compositionally biased region" description="Low complexity" evidence="1">
    <location>
        <begin position="527"/>
        <end position="543"/>
    </location>
</feature>
<feature type="compositionally biased region" description="Low complexity" evidence="1">
    <location>
        <begin position="406"/>
        <end position="420"/>
    </location>
</feature>
<name>A0ABR1FKR3_AURAN</name>
<dbReference type="EMBL" id="JBBJCI010000367">
    <property type="protein sequence ID" value="KAK7232635.1"/>
    <property type="molecule type" value="Genomic_DNA"/>
</dbReference>
<evidence type="ECO:0000259" key="2">
    <source>
        <dbReference type="PROSITE" id="PS50003"/>
    </source>
</evidence>
<dbReference type="SUPFAM" id="SSF50156">
    <property type="entry name" value="PDZ domain-like"/>
    <property type="match status" value="1"/>
</dbReference>
<feature type="domain" description="PH" evidence="2">
    <location>
        <begin position="70"/>
        <end position="193"/>
    </location>
</feature>
<feature type="compositionally biased region" description="Basic and acidic residues" evidence="1">
    <location>
        <begin position="421"/>
        <end position="434"/>
    </location>
</feature>
<gene>
    <name evidence="3" type="ORF">SO694_00035229</name>
</gene>
<dbReference type="Gene3D" id="2.30.42.10">
    <property type="match status" value="1"/>
</dbReference>
<organism evidence="3 4">
    <name type="scientific">Aureococcus anophagefferens</name>
    <name type="common">Harmful bloom alga</name>
    <dbReference type="NCBI Taxonomy" id="44056"/>
    <lineage>
        <taxon>Eukaryota</taxon>
        <taxon>Sar</taxon>
        <taxon>Stramenopiles</taxon>
        <taxon>Ochrophyta</taxon>
        <taxon>Pelagophyceae</taxon>
        <taxon>Pelagomonadales</taxon>
        <taxon>Pelagomonadaceae</taxon>
        <taxon>Aureococcus</taxon>
    </lineage>
</organism>
<comment type="caution">
    <text evidence="3">The sequence shown here is derived from an EMBL/GenBank/DDBJ whole genome shotgun (WGS) entry which is preliminary data.</text>
</comment>
<proteinExistence type="predicted"/>
<keyword evidence="4" id="KW-1185">Reference proteome</keyword>
<sequence length="701" mass="73182">MVGKSIAVRGTRTAPPSRRRRAAWQRAAIIESYELANPAMIDSGDVDVLLAKYAGGLGRLLQRVQVKYDLVALDGCLMYRKAPGARWKEVSAELHARGRLALYRCDDDEARRALRALAAFGGAADGVALPTGVSVVGWVDARTLASATARDEDGGRYPFVVQAGGETGLAVTLAARTSNERGAWLAALREVASYFRDLRREAAKVRRAAALERRAVAESAAAQLQAEVARSVLRPRRSSKGSDREHDETNASRRSRGRWSSGPRATTWRGPATPSARSEAYDGAERAAAAVAGLARVADLDPSLLALVEGEAKAAAARRAGAAEAAPRRPAGHEARAARGGFVVLAVEGAGAAAAAGVRAGDVVVAVAGRSLAAEDWPEAGPRGRPSSSPGRSGWPSSGRAERASLADAAVDAAAGAAGDARARDPSEPSEPRSRAPSRASLADAAVEASGARGDDDADAADEPRASLASAASSEPEHEHRPSFFYREQAPAAAEPAPPPRRSGRPKEPEPRRVEALKNMPRDPEWGAQPRGAARARCGAPRAAEIDGGLAAAESRGGADGPRVRRRARRRGAARVAAAGARGGAPSAPRARYGHWERESHSIWRGSVLLDGPPSDADENSDWGDDAIADDDDAIGEPEDAGGTSPSTSARRRATHGGWSDVSSMPDDAEDELGRPSFAGRTLDITRRTLLRVIAAGAASC</sequence>
<feature type="compositionally biased region" description="Low complexity" evidence="1">
    <location>
        <begin position="381"/>
        <end position="399"/>
    </location>
</feature>